<keyword evidence="5" id="KW-1133">Transmembrane helix</keyword>
<keyword evidence="7" id="KW-1185">Reference proteome</keyword>
<feature type="transmembrane region" description="Helical" evidence="5">
    <location>
        <begin position="70"/>
        <end position="96"/>
    </location>
</feature>
<evidence type="ECO:0000256" key="1">
    <source>
        <dbReference type="ARBA" id="ARBA00007824"/>
    </source>
</evidence>
<keyword evidence="5" id="KW-0472">Membrane</keyword>
<dbReference type="InterPro" id="IPR051496">
    <property type="entry name" value="H-rev107_PLA/AT"/>
</dbReference>
<dbReference type="GO" id="GO:0008970">
    <property type="term" value="F:phospholipase A1 activity"/>
    <property type="evidence" value="ECO:0007669"/>
    <property type="project" value="TreeGrafter"/>
</dbReference>
<feature type="domain" description="LRAT" evidence="6">
    <location>
        <begin position="1"/>
        <end position="63"/>
    </location>
</feature>
<dbReference type="Pfam" id="PF04970">
    <property type="entry name" value="LRAT"/>
    <property type="match status" value="1"/>
</dbReference>
<evidence type="ECO:0000256" key="2">
    <source>
        <dbReference type="ARBA" id="ARBA00022679"/>
    </source>
</evidence>
<evidence type="ECO:0000313" key="7">
    <source>
        <dbReference type="Proteomes" id="UP000035642"/>
    </source>
</evidence>
<name>A0A0K0CZX5_ANGCA</name>
<reference evidence="7" key="1">
    <citation type="submission" date="2012-09" db="EMBL/GenBank/DDBJ databases">
        <authorList>
            <person name="Martin A.A."/>
        </authorList>
    </citation>
    <scope>NUCLEOTIDE SEQUENCE</scope>
</reference>
<dbReference type="GO" id="GO:0005737">
    <property type="term" value="C:cytoplasm"/>
    <property type="evidence" value="ECO:0007669"/>
    <property type="project" value="TreeGrafter"/>
</dbReference>
<protein>
    <submittedName>
        <fullName evidence="8">LRAT domain-containing protein</fullName>
    </submittedName>
</protein>
<dbReference type="PROSITE" id="PS51934">
    <property type="entry name" value="LRAT"/>
    <property type="match status" value="1"/>
</dbReference>
<dbReference type="WBParaSite" id="ACAC_0000332601-mRNA-1">
    <property type="protein sequence ID" value="ACAC_0000332601-mRNA-1"/>
    <property type="gene ID" value="ACAC_0000332601"/>
</dbReference>
<proteinExistence type="inferred from homology"/>
<sequence length="115" mass="12270">MDVAGEDLVRVNNAHDADQEPFPPSIVVERATLQLGSGDYNLVMNNCEHFVKWCRYGNKISGQAVAVKSLLLGTALACVGVPPLAAVGVGVAFITLAKPVSKLANRYFGSNFSMF</sequence>
<dbReference type="AlphaFoldDB" id="A0A0K0CZX5"/>
<keyword evidence="4" id="KW-0443">Lipid metabolism</keyword>
<evidence type="ECO:0000256" key="5">
    <source>
        <dbReference type="SAM" id="Phobius"/>
    </source>
</evidence>
<reference evidence="8" key="2">
    <citation type="submission" date="2017-02" db="UniProtKB">
        <authorList>
            <consortium name="WormBaseParasite"/>
        </authorList>
    </citation>
    <scope>IDENTIFICATION</scope>
</reference>
<dbReference type="InterPro" id="IPR007053">
    <property type="entry name" value="LRAT_dom"/>
</dbReference>
<organism evidence="7 8">
    <name type="scientific">Angiostrongylus cantonensis</name>
    <name type="common">Rat lungworm</name>
    <dbReference type="NCBI Taxonomy" id="6313"/>
    <lineage>
        <taxon>Eukaryota</taxon>
        <taxon>Metazoa</taxon>
        <taxon>Ecdysozoa</taxon>
        <taxon>Nematoda</taxon>
        <taxon>Chromadorea</taxon>
        <taxon>Rhabditida</taxon>
        <taxon>Rhabditina</taxon>
        <taxon>Rhabditomorpha</taxon>
        <taxon>Strongyloidea</taxon>
        <taxon>Metastrongylidae</taxon>
        <taxon>Angiostrongylus</taxon>
    </lineage>
</organism>
<dbReference type="GO" id="GO:0016410">
    <property type="term" value="F:N-acyltransferase activity"/>
    <property type="evidence" value="ECO:0007669"/>
    <property type="project" value="TreeGrafter"/>
</dbReference>
<accession>A0A0K0CZX5</accession>
<evidence type="ECO:0000256" key="3">
    <source>
        <dbReference type="ARBA" id="ARBA00022801"/>
    </source>
</evidence>
<dbReference type="PANTHER" id="PTHR13943">
    <property type="entry name" value="HRAS-LIKE SUPPRESSOR - RELATED"/>
    <property type="match status" value="1"/>
</dbReference>
<comment type="similarity">
    <text evidence="1">Belongs to the H-rev107 family.</text>
</comment>
<evidence type="ECO:0000259" key="6">
    <source>
        <dbReference type="PROSITE" id="PS51934"/>
    </source>
</evidence>
<evidence type="ECO:0000313" key="8">
    <source>
        <dbReference type="WBParaSite" id="ACAC_0000332601-mRNA-1"/>
    </source>
</evidence>
<dbReference type="GO" id="GO:0070292">
    <property type="term" value="P:N-acylphosphatidylethanolamine metabolic process"/>
    <property type="evidence" value="ECO:0007669"/>
    <property type="project" value="TreeGrafter"/>
</dbReference>
<keyword evidence="3" id="KW-0378">Hydrolase</keyword>
<evidence type="ECO:0000256" key="4">
    <source>
        <dbReference type="ARBA" id="ARBA00023098"/>
    </source>
</evidence>
<keyword evidence="5" id="KW-0812">Transmembrane</keyword>
<dbReference type="PANTHER" id="PTHR13943:SF77">
    <property type="entry name" value="LRAT DOMAIN-CONTAINING PROTEIN"/>
    <property type="match status" value="1"/>
</dbReference>
<dbReference type="STRING" id="6313.A0A0K0CZX5"/>
<dbReference type="GO" id="GO:0004623">
    <property type="term" value="F:phospholipase A2 activity"/>
    <property type="evidence" value="ECO:0007669"/>
    <property type="project" value="TreeGrafter"/>
</dbReference>
<keyword evidence="2" id="KW-0808">Transferase</keyword>
<dbReference type="Proteomes" id="UP000035642">
    <property type="component" value="Unassembled WGS sequence"/>
</dbReference>
<dbReference type="Gene3D" id="3.90.1720.10">
    <property type="entry name" value="endopeptidase domain like (from Nostoc punctiforme)"/>
    <property type="match status" value="1"/>
</dbReference>